<feature type="compositionally biased region" description="Acidic residues" evidence="14">
    <location>
        <begin position="381"/>
        <end position="393"/>
    </location>
</feature>
<sequence>MSSSESESDNEISNPSRLGDCEVCGSNEAIYTCPKCEVKTCCLECVRIHKKELECDGTRDRTKFIYMKDFTDTDLLSDYRLLEECARFVYAVKKDEKKRFTRIDKDLPIHLHKLKLAARHRGTVLQFLSQNFTRHKINTTKYIYKTNQIQWRVEWIFPNVEAKPLKFVDEICTEKSKLSELLDKFLNPNAPGFEGSKDLVYYKSAGFSGVKVLLKAEKLKGSARKFFELDTTESLAENLSGKCIVEFPIIFVVLKDHAYNFDIITPEDDFECGASKENNGVKEEENIDINNRLKQNAKMSMFPVNESKANSEKISENKEVFKSFVNPHSPHDYHQRKRQKILLTEKIAKEKKLEIQKEIKEAKKKKPKNLLFTTGYSSEESLSDSDEEVEIKT</sequence>
<accession>A0A8S4SNW2</accession>
<evidence type="ECO:0000256" key="5">
    <source>
        <dbReference type="ARBA" id="ARBA00022771"/>
    </source>
</evidence>
<keyword evidence="2" id="KW-0690">Ribosome biogenesis</keyword>
<dbReference type="GO" id="GO:0005634">
    <property type="term" value="C:nucleus"/>
    <property type="evidence" value="ECO:0007669"/>
    <property type="project" value="TreeGrafter"/>
</dbReference>
<dbReference type="GO" id="GO:0008270">
    <property type="term" value="F:zinc ion binding"/>
    <property type="evidence" value="ECO:0007669"/>
    <property type="project" value="UniProtKB-UniRule"/>
</dbReference>
<dbReference type="Pfam" id="PF25790">
    <property type="entry name" value="BCD1"/>
    <property type="match status" value="1"/>
</dbReference>
<evidence type="ECO:0000256" key="3">
    <source>
        <dbReference type="ARBA" id="ARBA00022553"/>
    </source>
</evidence>
<dbReference type="PANTHER" id="PTHR13483">
    <property type="entry name" value="BOX C_D SNORNA PROTEIN 1-RELATED"/>
    <property type="match status" value="1"/>
</dbReference>
<dbReference type="PROSITE" id="PS51083">
    <property type="entry name" value="ZF_HIT"/>
    <property type="match status" value="1"/>
</dbReference>
<evidence type="ECO:0000313" key="17">
    <source>
        <dbReference type="Proteomes" id="UP000838756"/>
    </source>
</evidence>
<dbReference type="PANTHER" id="PTHR13483:SF3">
    <property type="entry name" value="BOX C_D SNORNA PROTEIN 1"/>
    <property type="match status" value="1"/>
</dbReference>
<evidence type="ECO:0000256" key="9">
    <source>
        <dbReference type="ARBA" id="ARBA00049654"/>
    </source>
</evidence>
<evidence type="ECO:0000256" key="2">
    <source>
        <dbReference type="ARBA" id="ARBA00022517"/>
    </source>
</evidence>
<feature type="region of interest" description="Disordered" evidence="14">
    <location>
        <begin position="364"/>
        <end position="393"/>
    </location>
</feature>
<keyword evidence="7" id="KW-0832">Ubl conjugation</keyword>
<evidence type="ECO:0000256" key="8">
    <source>
        <dbReference type="ARBA" id="ARBA00049598"/>
    </source>
</evidence>
<keyword evidence="3" id="KW-0597">Phosphoprotein</keyword>
<dbReference type="InterPro" id="IPR007529">
    <property type="entry name" value="Znf_HIT"/>
</dbReference>
<evidence type="ECO:0000256" key="14">
    <source>
        <dbReference type="SAM" id="MobiDB-lite"/>
    </source>
</evidence>
<dbReference type="GO" id="GO:0000492">
    <property type="term" value="P:box C/D snoRNP assembly"/>
    <property type="evidence" value="ECO:0007669"/>
    <property type="project" value="TreeGrafter"/>
</dbReference>
<evidence type="ECO:0000256" key="12">
    <source>
        <dbReference type="ARBA" id="ARBA00077531"/>
    </source>
</evidence>
<dbReference type="Gene3D" id="3.30.60.190">
    <property type="match status" value="1"/>
</dbReference>
<evidence type="ECO:0000256" key="11">
    <source>
        <dbReference type="ARBA" id="ARBA00068630"/>
    </source>
</evidence>
<dbReference type="EMBL" id="CAKXAJ010026354">
    <property type="protein sequence ID" value="CAH2267427.1"/>
    <property type="molecule type" value="Genomic_DNA"/>
</dbReference>
<comment type="function">
    <text evidence="8">Required for box C/D snoRNAs accumulation involved in snoRNA processing, snoRNA transport to the nucleolus and ribosome biogenesis.</text>
</comment>
<evidence type="ECO:0000256" key="13">
    <source>
        <dbReference type="PROSITE-ProRule" id="PRU00453"/>
    </source>
</evidence>
<name>A0A8S4SNW2_9NEOP</name>
<evidence type="ECO:0000256" key="4">
    <source>
        <dbReference type="ARBA" id="ARBA00022723"/>
    </source>
</evidence>
<dbReference type="FunFam" id="3.30.60.190:FF:000001">
    <property type="entry name" value="box C/D snoRNA protein 1"/>
    <property type="match status" value="1"/>
</dbReference>
<comment type="subunit">
    <text evidence="10">Interacts with FBL, SNU13, NOP58, NUFIP1, RUVBL1, RUVBL2 and TAF9. Interacts (via HIT-type zinc finger) with the RUVBL1/RUVBL2 complex in the presence of ADP.</text>
</comment>
<dbReference type="Proteomes" id="UP000838756">
    <property type="component" value="Unassembled WGS sequence"/>
</dbReference>
<keyword evidence="1" id="KW-1017">Isopeptide bond</keyword>
<comment type="similarity">
    <text evidence="9">Belongs to the BCD1 family.</text>
</comment>
<keyword evidence="4" id="KW-0479">Metal-binding</keyword>
<dbReference type="AlphaFoldDB" id="A0A8S4SNW2"/>
<evidence type="ECO:0000256" key="10">
    <source>
        <dbReference type="ARBA" id="ARBA00061949"/>
    </source>
</evidence>
<dbReference type="InterPro" id="IPR051639">
    <property type="entry name" value="BCD1"/>
</dbReference>
<dbReference type="GO" id="GO:0000463">
    <property type="term" value="P:maturation of LSU-rRNA from tricistronic rRNA transcript (SSU-rRNA, 5.8S rRNA, LSU-rRNA)"/>
    <property type="evidence" value="ECO:0007669"/>
    <property type="project" value="TreeGrafter"/>
</dbReference>
<gene>
    <name evidence="16" type="primary">jg23806</name>
    <name evidence="16" type="ORF">PAEG_LOCUS25977</name>
</gene>
<evidence type="ECO:0000256" key="1">
    <source>
        <dbReference type="ARBA" id="ARBA00022499"/>
    </source>
</evidence>
<organism evidence="16 17">
    <name type="scientific">Pararge aegeria aegeria</name>
    <dbReference type="NCBI Taxonomy" id="348720"/>
    <lineage>
        <taxon>Eukaryota</taxon>
        <taxon>Metazoa</taxon>
        <taxon>Ecdysozoa</taxon>
        <taxon>Arthropoda</taxon>
        <taxon>Hexapoda</taxon>
        <taxon>Insecta</taxon>
        <taxon>Pterygota</taxon>
        <taxon>Neoptera</taxon>
        <taxon>Endopterygota</taxon>
        <taxon>Lepidoptera</taxon>
        <taxon>Glossata</taxon>
        <taxon>Ditrysia</taxon>
        <taxon>Papilionoidea</taxon>
        <taxon>Nymphalidae</taxon>
        <taxon>Satyrinae</taxon>
        <taxon>Satyrini</taxon>
        <taxon>Parargina</taxon>
        <taxon>Pararge</taxon>
    </lineage>
</organism>
<keyword evidence="5 13" id="KW-0863">Zinc-finger</keyword>
<protein>
    <recommendedName>
        <fullName evidence="11">Box C/D snoRNA protein 1</fullName>
    </recommendedName>
    <alternativeName>
        <fullName evidence="12">Zinc finger HIT domain-containing protein 6</fullName>
    </alternativeName>
</protein>
<dbReference type="Pfam" id="PF04438">
    <property type="entry name" value="zf-HIT"/>
    <property type="match status" value="1"/>
</dbReference>
<comment type="caution">
    <text evidence="16">The sequence shown here is derived from an EMBL/GenBank/DDBJ whole genome shotgun (WGS) entry which is preliminary data.</text>
</comment>
<dbReference type="SUPFAM" id="SSF144232">
    <property type="entry name" value="HIT/MYND zinc finger-like"/>
    <property type="match status" value="1"/>
</dbReference>
<proteinExistence type="inferred from homology"/>
<evidence type="ECO:0000256" key="6">
    <source>
        <dbReference type="ARBA" id="ARBA00022833"/>
    </source>
</evidence>
<dbReference type="GO" id="GO:0048254">
    <property type="term" value="P:snoRNA localization"/>
    <property type="evidence" value="ECO:0007669"/>
    <property type="project" value="TreeGrafter"/>
</dbReference>
<reference evidence="16" key="1">
    <citation type="submission" date="2022-03" db="EMBL/GenBank/DDBJ databases">
        <authorList>
            <person name="Lindestad O."/>
        </authorList>
    </citation>
    <scope>NUCLEOTIDE SEQUENCE</scope>
</reference>
<dbReference type="InterPro" id="IPR057721">
    <property type="entry name" value="BCD1_alpha/beta"/>
</dbReference>
<evidence type="ECO:0000256" key="7">
    <source>
        <dbReference type="ARBA" id="ARBA00022843"/>
    </source>
</evidence>
<feature type="domain" description="HIT-type" evidence="15">
    <location>
        <begin position="21"/>
        <end position="55"/>
    </location>
</feature>
<dbReference type="GO" id="GO:0070761">
    <property type="term" value="C:pre-snoRNP complex"/>
    <property type="evidence" value="ECO:0007669"/>
    <property type="project" value="TreeGrafter"/>
</dbReference>
<dbReference type="CDD" id="cd23023">
    <property type="entry name" value="zf-HIT_BCD1"/>
    <property type="match status" value="1"/>
</dbReference>
<keyword evidence="17" id="KW-1185">Reference proteome</keyword>
<dbReference type="OrthoDB" id="272357at2759"/>
<evidence type="ECO:0000259" key="15">
    <source>
        <dbReference type="PROSITE" id="PS51083"/>
    </source>
</evidence>
<evidence type="ECO:0000313" key="16">
    <source>
        <dbReference type="EMBL" id="CAH2267427.1"/>
    </source>
</evidence>
<keyword evidence="6" id="KW-0862">Zinc</keyword>